<dbReference type="STRING" id="35608.A0A2U1PH15"/>
<protein>
    <submittedName>
        <fullName evidence="3">Zinc finger, RING/FYVE/PHD-type</fullName>
    </submittedName>
</protein>
<gene>
    <name evidence="3" type="ORF">CTI12_AA154170</name>
</gene>
<dbReference type="InterPro" id="IPR001841">
    <property type="entry name" value="Znf_RING"/>
</dbReference>
<accession>A0A2U1PH15</accession>
<sequence length="195" mass="22241">MQMSSLFDSVRVQTLNNPVKMNRGNRRRWPSWNNLKKRLGLKRINIMGFCGSSKWFLDTDKDEEPLIIRGDHSPTTFETIVQESPDHGTITMNLATALAADRKRTKVGQNGGNKVKPLKSIFRLYEDIDHCPDDKVADEDEEIRNMCSLCTERNKGAALIPCGHTYCRVCSRAMWLKKGSCPLCNRLITEILEIL</sequence>
<dbReference type="InterPro" id="IPR013083">
    <property type="entry name" value="Znf_RING/FYVE/PHD"/>
</dbReference>
<dbReference type="AlphaFoldDB" id="A0A2U1PH15"/>
<keyword evidence="4" id="KW-1185">Reference proteome</keyword>
<dbReference type="SUPFAM" id="SSF57850">
    <property type="entry name" value="RING/U-box"/>
    <property type="match status" value="1"/>
</dbReference>
<dbReference type="EMBL" id="PKPP01001169">
    <property type="protein sequence ID" value="PWA85012.1"/>
    <property type="molecule type" value="Genomic_DNA"/>
</dbReference>
<dbReference type="GO" id="GO:0008270">
    <property type="term" value="F:zinc ion binding"/>
    <property type="evidence" value="ECO:0007669"/>
    <property type="project" value="UniProtKB-KW"/>
</dbReference>
<dbReference type="Pfam" id="PF13920">
    <property type="entry name" value="zf-C3HC4_3"/>
    <property type="match status" value="1"/>
</dbReference>
<reference evidence="3 4" key="1">
    <citation type="journal article" date="2018" name="Mol. Plant">
        <title>The genome of Artemisia annua provides insight into the evolution of Asteraceae family and artemisinin biosynthesis.</title>
        <authorList>
            <person name="Shen Q."/>
            <person name="Zhang L."/>
            <person name="Liao Z."/>
            <person name="Wang S."/>
            <person name="Yan T."/>
            <person name="Shi P."/>
            <person name="Liu M."/>
            <person name="Fu X."/>
            <person name="Pan Q."/>
            <person name="Wang Y."/>
            <person name="Lv Z."/>
            <person name="Lu X."/>
            <person name="Zhang F."/>
            <person name="Jiang W."/>
            <person name="Ma Y."/>
            <person name="Chen M."/>
            <person name="Hao X."/>
            <person name="Li L."/>
            <person name="Tang Y."/>
            <person name="Lv G."/>
            <person name="Zhou Y."/>
            <person name="Sun X."/>
            <person name="Brodelius P.E."/>
            <person name="Rose J.K.C."/>
            <person name="Tang K."/>
        </authorList>
    </citation>
    <scope>NUCLEOTIDE SEQUENCE [LARGE SCALE GENOMIC DNA]</scope>
    <source>
        <strain evidence="4">cv. Huhao1</strain>
        <tissue evidence="3">Leaf</tissue>
    </source>
</reference>
<dbReference type="OrthoDB" id="1711136at2759"/>
<dbReference type="Gene3D" id="3.30.40.10">
    <property type="entry name" value="Zinc/RING finger domain, C3HC4 (zinc finger)"/>
    <property type="match status" value="1"/>
</dbReference>
<dbReference type="CDD" id="cd16449">
    <property type="entry name" value="RING-HC"/>
    <property type="match status" value="1"/>
</dbReference>
<dbReference type="SMART" id="SM00184">
    <property type="entry name" value="RING"/>
    <property type="match status" value="1"/>
</dbReference>
<evidence type="ECO:0000313" key="3">
    <source>
        <dbReference type="EMBL" id="PWA85012.1"/>
    </source>
</evidence>
<name>A0A2U1PH15_ARTAN</name>
<dbReference type="PANTHER" id="PTHR46629">
    <property type="entry name" value="OS01G0917900 PROTEIN"/>
    <property type="match status" value="1"/>
</dbReference>
<dbReference type="PROSITE" id="PS50089">
    <property type="entry name" value="ZF_RING_2"/>
    <property type="match status" value="1"/>
</dbReference>
<organism evidence="3 4">
    <name type="scientific">Artemisia annua</name>
    <name type="common">Sweet wormwood</name>
    <dbReference type="NCBI Taxonomy" id="35608"/>
    <lineage>
        <taxon>Eukaryota</taxon>
        <taxon>Viridiplantae</taxon>
        <taxon>Streptophyta</taxon>
        <taxon>Embryophyta</taxon>
        <taxon>Tracheophyta</taxon>
        <taxon>Spermatophyta</taxon>
        <taxon>Magnoliopsida</taxon>
        <taxon>eudicotyledons</taxon>
        <taxon>Gunneridae</taxon>
        <taxon>Pentapetalae</taxon>
        <taxon>asterids</taxon>
        <taxon>campanulids</taxon>
        <taxon>Asterales</taxon>
        <taxon>Asteraceae</taxon>
        <taxon>Asteroideae</taxon>
        <taxon>Anthemideae</taxon>
        <taxon>Artemisiinae</taxon>
        <taxon>Artemisia</taxon>
    </lineage>
</organism>
<keyword evidence="1" id="KW-0863">Zinc-finger</keyword>
<comment type="caution">
    <text evidence="3">The sequence shown here is derived from an EMBL/GenBank/DDBJ whole genome shotgun (WGS) entry which is preliminary data.</text>
</comment>
<dbReference type="Proteomes" id="UP000245207">
    <property type="component" value="Unassembled WGS sequence"/>
</dbReference>
<keyword evidence="1" id="KW-0862">Zinc</keyword>
<evidence type="ECO:0000313" key="4">
    <source>
        <dbReference type="Proteomes" id="UP000245207"/>
    </source>
</evidence>
<feature type="domain" description="RING-type" evidence="2">
    <location>
        <begin position="147"/>
        <end position="185"/>
    </location>
</feature>
<proteinExistence type="predicted"/>
<evidence type="ECO:0000259" key="2">
    <source>
        <dbReference type="PROSITE" id="PS50089"/>
    </source>
</evidence>
<evidence type="ECO:0000256" key="1">
    <source>
        <dbReference type="PROSITE-ProRule" id="PRU00175"/>
    </source>
</evidence>
<keyword evidence="1" id="KW-0479">Metal-binding</keyword>